<keyword evidence="2" id="KW-0004">4Fe-4S</keyword>
<organism evidence="8">
    <name type="scientific">marine sediment metagenome</name>
    <dbReference type="NCBI Taxonomy" id="412755"/>
    <lineage>
        <taxon>unclassified sequences</taxon>
        <taxon>metagenomes</taxon>
        <taxon>ecological metagenomes</taxon>
    </lineage>
</organism>
<dbReference type="GO" id="GO:0005829">
    <property type="term" value="C:cytosol"/>
    <property type="evidence" value="ECO:0007669"/>
    <property type="project" value="TreeGrafter"/>
</dbReference>
<dbReference type="InterPro" id="IPR006638">
    <property type="entry name" value="Elp3/MiaA/NifB-like_rSAM"/>
</dbReference>
<evidence type="ECO:0000256" key="3">
    <source>
        <dbReference type="ARBA" id="ARBA00022691"/>
    </source>
</evidence>
<keyword evidence="3" id="KW-0949">S-adenosyl-L-methionine</keyword>
<sequence length="249" mass="27654">ADFLMQGINLQPLWKYLDIKPDLKQPALWEAYGKLNTAVLRLSDGCPFNCTYCSVPKVYRQFGARPPERSLAELQLLVKRGVKNIAFYDDALVFEAEKVLMPFLEEALKQDILASVSLDASRGSRKVNLHSPNGLNARFITKDLAELMVQAGFKTFYLGLESVSSQWQQRTGSKVSSDELARAVKYLTAAGTEPTSITAYQILGHPHTDVAELEASMHFANSLSIRGMQTVEVIEEVKISLAAQKSCHT</sequence>
<dbReference type="SFLD" id="SFLDS00029">
    <property type="entry name" value="Radical_SAM"/>
    <property type="match status" value="1"/>
</dbReference>
<dbReference type="GO" id="GO:0046872">
    <property type="term" value="F:metal ion binding"/>
    <property type="evidence" value="ECO:0007669"/>
    <property type="project" value="UniProtKB-KW"/>
</dbReference>
<dbReference type="GO" id="GO:0003824">
    <property type="term" value="F:catalytic activity"/>
    <property type="evidence" value="ECO:0007669"/>
    <property type="project" value="InterPro"/>
</dbReference>
<dbReference type="PROSITE" id="PS01305">
    <property type="entry name" value="MOAA_NIFB_PQQE"/>
    <property type="match status" value="1"/>
</dbReference>
<gene>
    <name evidence="8" type="ORF">S06H3_14410</name>
</gene>
<name>X1MJT3_9ZZZZ</name>
<feature type="domain" description="Radical SAM core" evidence="7">
    <location>
        <begin position="32"/>
        <end position="249"/>
    </location>
</feature>
<dbReference type="SUPFAM" id="SSF102114">
    <property type="entry name" value="Radical SAM enzymes"/>
    <property type="match status" value="1"/>
</dbReference>
<dbReference type="InterPro" id="IPR051198">
    <property type="entry name" value="BchE-like"/>
</dbReference>
<dbReference type="PANTHER" id="PTHR43409">
    <property type="entry name" value="ANAEROBIC MAGNESIUM-PROTOPORPHYRIN IX MONOMETHYL ESTER CYCLASE-RELATED"/>
    <property type="match status" value="1"/>
</dbReference>
<dbReference type="PANTHER" id="PTHR43409:SF15">
    <property type="entry name" value="PUTATIVE-RELATED"/>
    <property type="match status" value="1"/>
</dbReference>
<protein>
    <recommendedName>
        <fullName evidence="7">Radical SAM core domain-containing protein</fullName>
    </recommendedName>
</protein>
<dbReference type="AlphaFoldDB" id="X1MJT3"/>
<comment type="cofactor">
    <cofactor evidence="1">
        <name>[4Fe-4S] cluster</name>
        <dbReference type="ChEBI" id="CHEBI:49883"/>
    </cofactor>
</comment>
<dbReference type="GO" id="GO:0032324">
    <property type="term" value="P:molybdopterin cofactor biosynthetic process"/>
    <property type="evidence" value="ECO:0007669"/>
    <property type="project" value="UniProtKB-ARBA"/>
</dbReference>
<evidence type="ECO:0000256" key="1">
    <source>
        <dbReference type="ARBA" id="ARBA00001966"/>
    </source>
</evidence>
<dbReference type="GO" id="GO:0051539">
    <property type="term" value="F:4 iron, 4 sulfur cluster binding"/>
    <property type="evidence" value="ECO:0007669"/>
    <property type="project" value="UniProtKB-KW"/>
</dbReference>
<keyword evidence="5" id="KW-0408">Iron</keyword>
<evidence type="ECO:0000313" key="8">
    <source>
        <dbReference type="EMBL" id="GAI18336.1"/>
    </source>
</evidence>
<dbReference type="InterPro" id="IPR007197">
    <property type="entry name" value="rSAM"/>
</dbReference>
<dbReference type="SFLD" id="SFLDG01082">
    <property type="entry name" value="B12-binding_domain_containing"/>
    <property type="match status" value="1"/>
</dbReference>
<dbReference type="InterPro" id="IPR023404">
    <property type="entry name" value="rSAM_horseshoe"/>
</dbReference>
<dbReference type="SMART" id="SM00729">
    <property type="entry name" value="Elp3"/>
    <property type="match status" value="1"/>
</dbReference>
<dbReference type="EMBL" id="BARV01007048">
    <property type="protein sequence ID" value="GAI18336.1"/>
    <property type="molecule type" value="Genomic_DNA"/>
</dbReference>
<evidence type="ECO:0000256" key="5">
    <source>
        <dbReference type="ARBA" id="ARBA00023004"/>
    </source>
</evidence>
<dbReference type="InterPro" id="IPR000385">
    <property type="entry name" value="MoaA_NifB_PqqE_Fe-S-bd_CS"/>
</dbReference>
<evidence type="ECO:0000256" key="4">
    <source>
        <dbReference type="ARBA" id="ARBA00022723"/>
    </source>
</evidence>
<dbReference type="PROSITE" id="PS51918">
    <property type="entry name" value="RADICAL_SAM"/>
    <property type="match status" value="1"/>
</dbReference>
<keyword evidence="4" id="KW-0479">Metal-binding</keyword>
<evidence type="ECO:0000259" key="7">
    <source>
        <dbReference type="PROSITE" id="PS51918"/>
    </source>
</evidence>
<dbReference type="Gene3D" id="3.80.30.20">
    <property type="entry name" value="tm_1862 like domain"/>
    <property type="match status" value="1"/>
</dbReference>
<keyword evidence="6" id="KW-0411">Iron-sulfur</keyword>
<proteinExistence type="predicted"/>
<dbReference type="CDD" id="cd01335">
    <property type="entry name" value="Radical_SAM"/>
    <property type="match status" value="1"/>
</dbReference>
<reference evidence="8" key="1">
    <citation type="journal article" date="2014" name="Front. Microbiol.">
        <title>High frequency of phylogenetically diverse reductive dehalogenase-homologous genes in deep subseafloor sedimentary metagenomes.</title>
        <authorList>
            <person name="Kawai M."/>
            <person name="Futagami T."/>
            <person name="Toyoda A."/>
            <person name="Takaki Y."/>
            <person name="Nishi S."/>
            <person name="Hori S."/>
            <person name="Arai W."/>
            <person name="Tsubouchi T."/>
            <person name="Morono Y."/>
            <person name="Uchiyama I."/>
            <person name="Ito T."/>
            <person name="Fujiyama A."/>
            <person name="Inagaki F."/>
            <person name="Takami H."/>
        </authorList>
    </citation>
    <scope>NUCLEOTIDE SEQUENCE</scope>
    <source>
        <strain evidence="8">Expedition CK06-06</strain>
    </source>
</reference>
<dbReference type="Pfam" id="PF04055">
    <property type="entry name" value="Radical_SAM"/>
    <property type="match status" value="1"/>
</dbReference>
<dbReference type="InterPro" id="IPR058240">
    <property type="entry name" value="rSAM_sf"/>
</dbReference>
<comment type="caution">
    <text evidence="8">The sequence shown here is derived from an EMBL/GenBank/DDBJ whole genome shotgun (WGS) entry which is preliminary data.</text>
</comment>
<accession>X1MJT3</accession>
<evidence type="ECO:0000256" key="2">
    <source>
        <dbReference type="ARBA" id="ARBA00022485"/>
    </source>
</evidence>
<feature type="non-terminal residue" evidence="8">
    <location>
        <position position="1"/>
    </location>
</feature>
<evidence type="ECO:0000256" key="6">
    <source>
        <dbReference type="ARBA" id="ARBA00023014"/>
    </source>
</evidence>